<dbReference type="EMBL" id="SDHW01000005">
    <property type="protein sequence ID" value="RXK58719.1"/>
    <property type="molecule type" value="Genomic_DNA"/>
</dbReference>
<accession>A0A4Q1CFI6</accession>
<dbReference type="Pfam" id="PF04134">
    <property type="entry name" value="DCC1-like"/>
    <property type="match status" value="1"/>
</dbReference>
<dbReference type="InterPro" id="IPR007263">
    <property type="entry name" value="DCC1-like"/>
</dbReference>
<sequence length="135" mass="15646">MQEQVNRLVLFDGVCNFCNFWIKFALKRDSKGKLKFGSLQGETAQQLLPKFGIDPSIITSVIFIEDGIAYRESTAALKVSRHLDGGWKLLYALIIIPTFIRDFVYKWIGRNRYKWFGKQESCMLPTAEQRSKFVD</sequence>
<dbReference type="PANTHER" id="PTHR33639:SF2">
    <property type="entry name" value="DUF393 DOMAIN-CONTAINING PROTEIN"/>
    <property type="match status" value="1"/>
</dbReference>
<dbReference type="AlphaFoldDB" id="A0A4Q1CFI6"/>
<proteinExistence type="predicted"/>
<evidence type="ECO:0000313" key="2">
    <source>
        <dbReference type="Proteomes" id="UP000290204"/>
    </source>
</evidence>
<keyword evidence="2" id="KW-1185">Reference proteome</keyword>
<dbReference type="PANTHER" id="PTHR33639">
    <property type="entry name" value="THIOL-DISULFIDE OXIDOREDUCTASE DCC"/>
    <property type="match status" value="1"/>
</dbReference>
<comment type="caution">
    <text evidence="1">The sequence shown here is derived from an EMBL/GenBank/DDBJ whole genome shotgun (WGS) entry which is preliminary data.</text>
</comment>
<reference evidence="1 2" key="1">
    <citation type="submission" date="2019-01" db="EMBL/GenBank/DDBJ databases">
        <title>Lacibacter sp. strain TTM-7.</title>
        <authorList>
            <person name="Chen W.-M."/>
        </authorList>
    </citation>
    <scope>NUCLEOTIDE SEQUENCE [LARGE SCALE GENOMIC DNA]</scope>
    <source>
        <strain evidence="1 2">TTM-7</strain>
    </source>
</reference>
<evidence type="ECO:0000313" key="1">
    <source>
        <dbReference type="EMBL" id="RXK58719.1"/>
    </source>
</evidence>
<dbReference type="GO" id="GO:0015035">
    <property type="term" value="F:protein-disulfide reductase activity"/>
    <property type="evidence" value="ECO:0007669"/>
    <property type="project" value="InterPro"/>
</dbReference>
<dbReference type="Proteomes" id="UP000290204">
    <property type="component" value="Unassembled WGS sequence"/>
</dbReference>
<gene>
    <name evidence="1" type="ORF">ESA94_15120</name>
</gene>
<dbReference type="RefSeq" id="WP_129131775.1">
    <property type="nucleotide sequence ID" value="NZ_SDHW01000005.1"/>
</dbReference>
<dbReference type="OrthoDB" id="9785438at2"/>
<organism evidence="1 2">
    <name type="scientific">Lacibacter luteus</name>
    <dbReference type="NCBI Taxonomy" id="2508719"/>
    <lineage>
        <taxon>Bacteria</taxon>
        <taxon>Pseudomonadati</taxon>
        <taxon>Bacteroidota</taxon>
        <taxon>Chitinophagia</taxon>
        <taxon>Chitinophagales</taxon>
        <taxon>Chitinophagaceae</taxon>
        <taxon>Lacibacter</taxon>
    </lineage>
</organism>
<protein>
    <submittedName>
        <fullName evidence="1">Thiol-disulfide oxidoreductase DCC family protein</fullName>
    </submittedName>
</protein>
<name>A0A4Q1CFI6_9BACT</name>
<dbReference type="InterPro" id="IPR052927">
    <property type="entry name" value="DCC_oxidoreductase"/>
</dbReference>